<feature type="repeat" description="ANK" evidence="3">
    <location>
        <begin position="437"/>
        <end position="469"/>
    </location>
</feature>
<accession>A0A6S6U9D2</accession>
<dbReference type="PROSITE" id="PS50088">
    <property type="entry name" value="ANK_REPEAT"/>
    <property type="match status" value="3"/>
</dbReference>
<keyword evidence="2 3" id="KW-0040">ANK repeat</keyword>
<proteinExistence type="predicted"/>
<dbReference type="PANTHER" id="PTHR24171:SF9">
    <property type="entry name" value="ANKYRIN REPEAT DOMAIN-CONTAINING PROTEIN 39"/>
    <property type="match status" value="1"/>
</dbReference>
<dbReference type="EMBL" id="CACVAT010000417">
    <property type="protein sequence ID" value="CAA6825890.1"/>
    <property type="molecule type" value="Genomic_DNA"/>
</dbReference>
<feature type="coiled-coil region" evidence="4">
    <location>
        <begin position="70"/>
        <end position="157"/>
    </location>
</feature>
<dbReference type="Gene3D" id="1.25.40.20">
    <property type="entry name" value="Ankyrin repeat-containing domain"/>
    <property type="match status" value="4"/>
</dbReference>
<dbReference type="PROSITE" id="PS50297">
    <property type="entry name" value="ANK_REP_REGION"/>
    <property type="match status" value="2"/>
</dbReference>
<evidence type="ECO:0000313" key="5">
    <source>
        <dbReference type="EMBL" id="CAA6825890.1"/>
    </source>
</evidence>
<protein>
    <recommendedName>
        <fullName evidence="6">Ankyrin repeat domain-containing protein</fullName>
    </recommendedName>
</protein>
<dbReference type="InterPro" id="IPR036770">
    <property type="entry name" value="Ankyrin_rpt-contain_sf"/>
</dbReference>
<keyword evidence="1" id="KW-0677">Repeat</keyword>
<evidence type="ECO:0008006" key="6">
    <source>
        <dbReference type="Google" id="ProtNLM"/>
    </source>
</evidence>
<organism evidence="5">
    <name type="scientific">uncultured Thiotrichaceae bacterium</name>
    <dbReference type="NCBI Taxonomy" id="298394"/>
    <lineage>
        <taxon>Bacteria</taxon>
        <taxon>Pseudomonadati</taxon>
        <taxon>Pseudomonadota</taxon>
        <taxon>Gammaproteobacteria</taxon>
        <taxon>Thiotrichales</taxon>
        <taxon>Thiotrichaceae</taxon>
        <taxon>environmental samples</taxon>
    </lineage>
</organism>
<gene>
    <name evidence="5" type="ORF">HELGO_WM18381</name>
</gene>
<keyword evidence="4" id="KW-0175">Coiled coil</keyword>
<reference evidence="5" key="1">
    <citation type="submission" date="2020-01" db="EMBL/GenBank/DDBJ databases">
        <authorList>
            <person name="Meier V. D."/>
            <person name="Meier V D."/>
        </authorList>
    </citation>
    <scope>NUCLEOTIDE SEQUENCE</scope>
    <source>
        <strain evidence="5">HLG_WM_MAG_09</strain>
    </source>
</reference>
<dbReference type="PANTHER" id="PTHR24171">
    <property type="entry name" value="ANKYRIN REPEAT DOMAIN-CONTAINING PROTEIN 39-RELATED"/>
    <property type="match status" value="1"/>
</dbReference>
<dbReference type="InterPro" id="IPR002110">
    <property type="entry name" value="Ankyrin_rpt"/>
</dbReference>
<sequence>MNGLGFYMLKKSISIEFSKSCSMLLGAALVFGSAAVSANALPSLAEAKSQAQVWQGEVARASGSGDPAAIANARNELRNWEAIVSDLVAKEKERMLLEEARKNAGKAEQLATSKNITVPAHLKGEQRTIFILRQAQRMEEQEKTERERARANQLKGQLQVAVGSGDYNRAKSFVDQGAKGDIESIQLAVKGGFTGIAYLLMKSNSKLIPADIDRVLGKGLLNAAQLGLSDRIANLVKLGANVNYTEGALTPLTIAAKAGHLDVVNALIAQGARRDPTVMGQLLFQAAKQGDQNRVGSLLRMGASANHAEQGITALSVALDASNYGLATVLINGGATADPRVLGQALFRTASSGSVEKVKMLLKLGADVNYVNGGKTPLTVALEQRDMGMANALIQAGGDEPSGQYGKKLFDAALEGDMAWVNILSKIERYRNYQNFQRETPLHAAASRGHVGAVSALLSAGADPNALTIKNWSPAHHAARFGHKLALINLLKGGADVYAVNSDGYDPYKLAAVAMKNPKTALDNAGILEYIRTWQQYHPRGHEVASTQ</sequence>
<evidence type="ECO:0000256" key="3">
    <source>
        <dbReference type="PROSITE-ProRule" id="PRU00023"/>
    </source>
</evidence>
<evidence type="ECO:0000256" key="4">
    <source>
        <dbReference type="SAM" id="Coils"/>
    </source>
</evidence>
<dbReference type="Pfam" id="PF13637">
    <property type="entry name" value="Ank_4"/>
    <property type="match status" value="1"/>
</dbReference>
<feature type="repeat" description="ANK" evidence="3">
    <location>
        <begin position="470"/>
        <end position="502"/>
    </location>
</feature>
<dbReference type="SMART" id="SM00248">
    <property type="entry name" value="ANK"/>
    <property type="match status" value="7"/>
</dbReference>
<name>A0A6S6U9D2_9GAMM</name>
<evidence type="ECO:0000256" key="2">
    <source>
        <dbReference type="ARBA" id="ARBA00023043"/>
    </source>
</evidence>
<dbReference type="SUPFAM" id="SSF48403">
    <property type="entry name" value="Ankyrin repeat"/>
    <property type="match status" value="1"/>
</dbReference>
<dbReference type="Pfam" id="PF12796">
    <property type="entry name" value="Ank_2"/>
    <property type="match status" value="2"/>
</dbReference>
<dbReference type="AlphaFoldDB" id="A0A6S6U9D2"/>
<evidence type="ECO:0000256" key="1">
    <source>
        <dbReference type="ARBA" id="ARBA00022737"/>
    </source>
</evidence>
<feature type="repeat" description="ANK" evidence="3">
    <location>
        <begin position="247"/>
        <end position="272"/>
    </location>
</feature>